<dbReference type="RefSeq" id="WP_083569717.1">
    <property type="nucleotide sequence ID" value="NZ_FOKU01000006.1"/>
</dbReference>
<dbReference type="EMBL" id="FRAT01000008">
    <property type="protein sequence ID" value="SHL25287.1"/>
    <property type="molecule type" value="Genomic_DNA"/>
</dbReference>
<dbReference type="Proteomes" id="UP000198940">
    <property type="component" value="Unassembled WGS sequence"/>
</dbReference>
<gene>
    <name evidence="2" type="ORF">SAMN04487891_10654</name>
    <name evidence="3" type="ORF">SAMN05216293_3066</name>
</gene>
<proteinExistence type="predicted"/>
<organism evidence="3 4">
    <name type="scientific">Flagellimonas taeanensis</name>
    <dbReference type="NCBI Taxonomy" id="1005926"/>
    <lineage>
        <taxon>Bacteria</taxon>
        <taxon>Pseudomonadati</taxon>
        <taxon>Bacteroidota</taxon>
        <taxon>Flavobacteriia</taxon>
        <taxon>Flavobacteriales</taxon>
        <taxon>Flavobacteriaceae</taxon>
        <taxon>Flagellimonas</taxon>
    </lineage>
</organism>
<evidence type="ECO:0000313" key="3">
    <source>
        <dbReference type="EMBL" id="SHL25287.1"/>
    </source>
</evidence>
<dbReference type="GO" id="GO:0120147">
    <property type="term" value="F:formylglycine-generating oxidase activity"/>
    <property type="evidence" value="ECO:0007669"/>
    <property type="project" value="TreeGrafter"/>
</dbReference>
<dbReference type="AlphaFoldDB" id="A0A1M6Z4I2"/>
<dbReference type="Gene3D" id="3.90.1580.10">
    <property type="entry name" value="paralog of FGE (formylglycine-generating enzyme)"/>
    <property type="match status" value="1"/>
</dbReference>
<sequence>MNRVFVLIVLSLIYGKDILAQETIARFKYEDAEKAFVAENYQACIDNLNEAEKLLGKSAPNILHLKILAQHKLFEKNPFESYEALETLRNNCNTYLANYDIAGLEEKYRDVYDILNDLGTYPVTKAEFEQKTNALNDEKQRKMDGIITKVDSLSPMVFVEGGSFMMGGKVKDSPSIKDTQPEHRVTISSFYIGKYEVTQKLWKYVMGNNPSKFRGCDDCPVESVSWDDALAFIKKLNVMSGRSYRLPSEAEWEYAARGGLKNDGAKHVKNPLKTSWNVYNGYQNKPESLIETRKNKPVPHPIGLKEPNELGLYDMIGNVMEWTNDWYDADYYSKSPGKDPKGPDTGSEKVLRGGSYQTFLVSDFIPRIAGQLKSNISSQIDKSSYGFRLAMDKE</sequence>
<evidence type="ECO:0000313" key="4">
    <source>
        <dbReference type="Proteomes" id="UP000184031"/>
    </source>
</evidence>
<dbReference type="OrthoDB" id="9768004at2"/>
<protein>
    <submittedName>
        <fullName evidence="3">Formylglycine-generating enzyme, required for sulfatase activity, contains SUMF1/FGE domain</fullName>
    </submittedName>
</protein>
<reference evidence="3 4" key="1">
    <citation type="submission" date="2016-11" db="EMBL/GenBank/DDBJ databases">
        <authorList>
            <person name="Varghese N."/>
            <person name="Submissions S."/>
        </authorList>
    </citation>
    <scope>NUCLEOTIDE SEQUENCE [LARGE SCALE GENOMIC DNA]</scope>
    <source>
        <strain evidence="3 4">CGMCC 1.12174</strain>
        <strain evidence="2 5">DSM 26351</strain>
    </source>
</reference>
<dbReference type="InterPro" id="IPR005532">
    <property type="entry name" value="SUMF_dom"/>
</dbReference>
<comment type="caution">
    <text evidence="3">The sequence shown here is derived from an EMBL/GenBank/DDBJ whole genome shotgun (WGS) entry which is preliminary data.</text>
</comment>
<evidence type="ECO:0000259" key="1">
    <source>
        <dbReference type="Pfam" id="PF03781"/>
    </source>
</evidence>
<dbReference type="InterPro" id="IPR051043">
    <property type="entry name" value="Sulfatase_Mod_Factor_Kinase"/>
</dbReference>
<dbReference type="InterPro" id="IPR016187">
    <property type="entry name" value="CTDL_fold"/>
</dbReference>
<evidence type="ECO:0000313" key="2">
    <source>
        <dbReference type="EMBL" id="SFC11805.1"/>
    </source>
</evidence>
<accession>A0A1M6Z4I2</accession>
<dbReference type="InterPro" id="IPR042095">
    <property type="entry name" value="SUMF_sf"/>
</dbReference>
<dbReference type="EMBL" id="FOKU01000006">
    <property type="protein sequence ID" value="SFC11805.1"/>
    <property type="molecule type" value="Genomic_DNA"/>
</dbReference>
<evidence type="ECO:0000313" key="5">
    <source>
        <dbReference type="Proteomes" id="UP000198940"/>
    </source>
</evidence>
<dbReference type="PANTHER" id="PTHR23150">
    <property type="entry name" value="SULFATASE MODIFYING FACTOR 1, 2"/>
    <property type="match status" value="1"/>
</dbReference>
<dbReference type="STRING" id="1055723.SAMN05216293_3066"/>
<feature type="domain" description="Sulfatase-modifying factor enzyme-like" evidence="1">
    <location>
        <begin position="155"/>
        <end position="390"/>
    </location>
</feature>
<dbReference type="SUPFAM" id="SSF56436">
    <property type="entry name" value="C-type lectin-like"/>
    <property type="match status" value="1"/>
</dbReference>
<dbReference type="PANTHER" id="PTHR23150:SF19">
    <property type="entry name" value="FORMYLGLYCINE-GENERATING ENZYME"/>
    <property type="match status" value="1"/>
</dbReference>
<keyword evidence="5" id="KW-1185">Reference proteome</keyword>
<dbReference type="Pfam" id="PF03781">
    <property type="entry name" value="FGE-sulfatase"/>
    <property type="match status" value="1"/>
</dbReference>
<name>A0A1M6Z4I2_9FLAO</name>
<dbReference type="Proteomes" id="UP000184031">
    <property type="component" value="Unassembled WGS sequence"/>
</dbReference>